<evidence type="ECO:0000256" key="4">
    <source>
        <dbReference type="ARBA" id="ARBA00022630"/>
    </source>
</evidence>
<evidence type="ECO:0000256" key="8">
    <source>
        <dbReference type="ARBA" id="ARBA00022884"/>
    </source>
</evidence>
<keyword evidence="15" id="KW-1185">Reference proteome</keyword>
<evidence type="ECO:0000256" key="12">
    <source>
        <dbReference type="PIRNR" id="PIRNR006621"/>
    </source>
</evidence>
<dbReference type="RefSeq" id="WP_349220588.1">
    <property type="nucleotide sequence ID" value="NZ_JBBMFD010000026.1"/>
</dbReference>
<keyword evidence="5 12" id="KW-0288">FMN</keyword>
<dbReference type="NCBIfam" id="TIGR00737">
    <property type="entry name" value="nifR3_yhdG"/>
    <property type="match status" value="1"/>
</dbReference>
<dbReference type="PANTHER" id="PTHR45846">
    <property type="entry name" value="TRNA-DIHYDROURIDINE(47) SYNTHASE [NAD(P)(+)]-LIKE"/>
    <property type="match status" value="1"/>
</dbReference>
<evidence type="ECO:0000256" key="7">
    <source>
        <dbReference type="ARBA" id="ARBA00022857"/>
    </source>
</evidence>
<dbReference type="GO" id="GO:0003677">
    <property type="term" value="F:DNA binding"/>
    <property type="evidence" value="ECO:0007669"/>
    <property type="project" value="UniProtKB-KW"/>
</dbReference>
<keyword evidence="14" id="KW-0238">DNA-binding</keyword>
<name>A0ABV1E2G3_9FIRM</name>
<dbReference type="InterPro" id="IPR018517">
    <property type="entry name" value="tRNA_hU_synthase_CS"/>
</dbReference>
<dbReference type="Gene3D" id="1.10.1200.80">
    <property type="entry name" value="Putative flavin oxidoreducatase, domain 2"/>
    <property type="match status" value="1"/>
</dbReference>
<dbReference type="InterPro" id="IPR024036">
    <property type="entry name" value="tRNA-dHydroUridine_Synthase_C"/>
</dbReference>
<evidence type="ECO:0000256" key="6">
    <source>
        <dbReference type="ARBA" id="ARBA00022694"/>
    </source>
</evidence>
<evidence type="ECO:0000256" key="5">
    <source>
        <dbReference type="ARBA" id="ARBA00022643"/>
    </source>
</evidence>
<evidence type="ECO:0000313" key="14">
    <source>
        <dbReference type="EMBL" id="MEQ2441481.1"/>
    </source>
</evidence>
<dbReference type="Pfam" id="PF01207">
    <property type="entry name" value="Dus"/>
    <property type="match status" value="1"/>
</dbReference>
<evidence type="ECO:0000256" key="3">
    <source>
        <dbReference type="ARBA" id="ARBA00022555"/>
    </source>
</evidence>
<protein>
    <recommendedName>
        <fullName evidence="12">tRNA-dihydrouridine synthase</fullName>
        <ecNumber evidence="12">1.3.1.-</ecNumber>
    </recommendedName>
</protein>
<comment type="catalytic activity">
    <reaction evidence="10">
        <text>a 5,6-dihydrouridine in tRNA + NADP(+) = a uridine in tRNA + NADPH + H(+)</text>
        <dbReference type="Rhea" id="RHEA:23624"/>
        <dbReference type="Rhea" id="RHEA-COMP:13339"/>
        <dbReference type="Rhea" id="RHEA-COMP:13887"/>
        <dbReference type="ChEBI" id="CHEBI:15378"/>
        <dbReference type="ChEBI" id="CHEBI:57783"/>
        <dbReference type="ChEBI" id="CHEBI:58349"/>
        <dbReference type="ChEBI" id="CHEBI:65315"/>
        <dbReference type="ChEBI" id="CHEBI:74443"/>
    </reaction>
</comment>
<dbReference type="CDD" id="cd02801">
    <property type="entry name" value="DUS_like_FMN"/>
    <property type="match status" value="1"/>
</dbReference>
<proteinExistence type="inferred from homology"/>
<dbReference type="Proteomes" id="UP001489509">
    <property type="component" value="Unassembled WGS sequence"/>
</dbReference>
<evidence type="ECO:0000256" key="9">
    <source>
        <dbReference type="ARBA" id="ARBA00023002"/>
    </source>
</evidence>
<keyword evidence="6 12" id="KW-0819">tRNA processing</keyword>
<accession>A0ABV1E2G3</accession>
<keyword evidence="4 12" id="KW-0285">Flavoprotein</keyword>
<evidence type="ECO:0000256" key="10">
    <source>
        <dbReference type="ARBA" id="ARBA00048205"/>
    </source>
</evidence>
<gene>
    <name evidence="14" type="primary">dusB</name>
    <name evidence="14" type="ORF">WMO26_11640</name>
</gene>
<comment type="cofactor">
    <cofactor evidence="1 12">
        <name>FMN</name>
        <dbReference type="ChEBI" id="CHEBI:58210"/>
    </cofactor>
</comment>
<dbReference type="PIRSF" id="PIRSF006621">
    <property type="entry name" value="Dus"/>
    <property type="match status" value="1"/>
</dbReference>
<keyword evidence="3" id="KW-0820">tRNA-binding</keyword>
<keyword evidence="9 12" id="KW-0560">Oxidoreductase</keyword>
<dbReference type="GO" id="GO:0016491">
    <property type="term" value="F:oxidoreductase activity"/>
    <property type="evidence" value="ECO:0007669"/>
    <property type="project" value="UniProtKB-KW"/>
</dbReference>
<organism evidence="14 15">
    <name type="scientific">Solibaculum intestinale</name>
    <dbReference type="NCBI Taxonomy" id="3133165"/>
    <lineage>
        <taxon>Bacteria</taxon>
        <taxon>Bacillati</taxon>
        <taxon>Bacillota</taxon>
        <taxon>Clostridia</taxon>
        <taxon>Eubacteriales</taxon>
        <taxon>Oscillospiraceae</taxon>
        <taxon>Solibaculum</taxon>
    </lineage>
</organism>
<evidence type="ECO:0000256" key="1">
    <source>
        <dbReference type="ARBA" id="ARBA00001917"/>
    </source>
</evidence>
<reference evidence="14 15" key="1">
    <citation type="submission" date="2024-03" db="EMBL/GenBank/DDBJ databases">
        <title>Human intestinal bacterial collection.</title>
        <authorList>
            <person name="Pauvert C."/>
            <person name="Hitch T.C.A."/>
            <person name="Clavel T."/>
        </authorList>
    </citation>
    <scope>NUCLEOTIDE SEQUENCE [LARGE SCALE GENOMIC DNA]</scope>
    <source>
        <strain evidence="14 15">CLA-JM-H44</strain>
    </source>
</reference>
<dbReference type="InterPro" id="IPR013785">
    <property type="entry name" value="Aldolase_TIM"/>
</dbReference>
<comment type="catalytic activity">
    <reaction evidence="11">
        <text>a 5,6-dihydrouridine in tRNA + NAD(+) = a uridine in tRNA + NADH + H(+)</text>
        <dbReference type="Rhea" id="RHEA:54452"/>
        <dbReference type="Rhea" id="RHEA-COMP:13339"/>
        <dbReference type="Rhea" id="RHEA-COMP:13887"/>
        <dbReference type="ChEBI" id="CHEBI:15378"/>
        <dbReference type="ChEBI" id="CHEBI:57540"/>
        <dbReference type="ChEBI" id="CHEBI:57945"/>
        <dbReference type="ChEBI" id="CHEBI:65315"/>
        <dbReference type="ChEBI" id="CHEBI:74443"/>
    </reaction>
</comment>
<comment type="caution">
    <text evidence="14">The sequence shown here is derived from an EMBL/GenBank/DDBJ whole genome shotgun (WGS) entry which is preliminary data.</text>
</comment>
<dbReference type="InterPro" id="IPR004652">
    <property type="entry name" value="DusB-like"/>
</dbReference>
<dbReference type="PROSITE" id="PS01136">
    <property type="entry name" value="UPF0034"/>
    <property type="match status" value="1"/>
</dbReference>
<feature type="domain" description="DUS-like FMN-binding" evidence="13">
    <location>
        <begin position="14"/>
        <end position="308"/>
    </location>
</feature>
<dbReference type="EC" id="1.3.1.-" evidence="12"/>
<sequence>MRIGNIILDGPAVAAPMAGVSDRAFRELCRGYGAAMTYGEMVSCKGLLYHDRKSKELLAFGEGERPIALQLFGDDPKLMGEAAAMVMEHRPELLDINMGCPAPKIALNGCGSALMKNPELCGRIVEAVVKASNVPVTVKIRKGWDEETVTAVEVAKICEQAGAAAITVHGRTRAQMYAPPADLDIIRQVKAAVKVPVIGNGDIDTPADAARMLEETGCDGVMVGRGALGAPWVFREINAWLLHETVVPYPSVTERMMVMLKQGKLACTYKGERVAMREMRKHAGWYMRGLHGAPAFRAKAGTLTEYADLERLAAEVIQANTL</sequence>
<dbReference type="SUPFAM" id="SSF51395">
    <property type="entry name" value="FMN-linked oxidoreductases"/>
    <property type="match status" value="1"/>
</dbReference>
<keyword evidence="8" id="KW-0694">RNA-binding</keyword>
<dbReference type="EMBL" id="JBBMFD010000026">
    <property type="protein sequence ID" value="MEQ2441481.1"/>
    <property type="molecule type" value="Genomic_DNA"/>
</dbReference>
<dbReference type="PANTHER" id="PTHR45846:SF1">
    <property type="entry name" value="TRNA-DIHYDROURIDINE(47) SYNTHASE [NAD(P)(+)]-LIKE"/>
    <property type="match status" value="1"/>
</dbReference>
<dbReference type="Gene3D" id="3.20.20.70">
    <property type="entry name" value="Aldolase class I"/>
    <property type="match status" value="1"/>
</dbReference>
<dbReference type="InterPro" id="IPR001269">
    <property type="entry name" value="DUS_fam"/>
</dbReference>
<evidence type="ECO:0000259" key="13">
    <source>
        <dbReference type="Pfam" id="PF01207"/>
    </source>
</evidence>
<comment type="function">
    <text evidence="2 12">Catalyzes the synthesis of 5,6-dihydrouridine (D), a modified base found in the D-loop of most tRNAs, via the reduction of the C5-C6 double bond in target uridines.</text>
</comment>
<evidence type="ECO:0000256" key="2">
    <source>
        <dbReference type="ARBA" id="ARBA00002790"/>
    </source>
</evidence>
<evidence type="ECO:0000256" key="11">
    <source>
        <dbReference type="ARBA" id="ARBA00048802"/>
    </source>
</evidence>
<keyword evidence="7" id="KW-0521">NADP</keyword>
<dbReference type="InterPro" id="IPR035587">
    <property type="entry name" value="DUS-like_FMN-bd"/>
</dbReference>
<comment type="similarity">
    <text evidence="12">Belongs to the dus family.</text>
</comment>
<evidence type="ECO:0000313" key="15">
    <source>
        <dbReference type="Proteomes" id="UP001489509"/>
    </source>
</evidence>